<name>A0AAD8L584_TARER</name>
<accession>A0AAD8L584</accession>
<reference evidence="1" key="1">
    <citation type="journal article" date="2023" name="bioRxiv">
        <title>Improved chromosome-level genome assembly for marigold (Tagetes erecta).</title>
        <authorList>
            <person name="Jiang F."/>
            <person name="Yuan L."/>
            <person name="Wang S."/>
            <person name="Wang H."/>
            <person name="Xu D."/>
            <person name="Wang A."/>
            <person name="Fan W."/>
        </authorList>
    </citation>
    <scope>NUCLEOTIDE SEQUENCE</scope>
    <source>
        <strain evidence="1">WSJ</strain>
        <tissue evidence="1">Leaf</tissue>
    </source>
</reference>
<organism evidence="1 2">
    <name type="scientific">Tagetes erecta</name>
    <name type="common">African marigold</name>
    <dbReference type="NCBI Taxonomy" id="13708"/>
    <lineage>
        <taxon>Eukaryota</taxon>
        <taxon>Viridiplantae</taxon>
        <taxon>Streptophyta</taxon>
        <taxon>Embryophyta</taxon>
        <taxon>Tracheophyta</taxon>
        <taxon>Spermatophyta</taxon>
        <taxon>Magnoliopsida</taxon>
        <taxon>eudicotyledons</taxon>
        <taxon>Gunneridae</taxon>
        <taxon>Pentapetalae</taxon>
        <taxon>asterids</taxon>
        <taxon>campanulids</taxon>
        <taxon>Asterales</taxon>
        <taxon>Asteraceae</taxon>
        <taxon>Asteroideae</taxon>
        <taxon>Heliantheae alliance</taxon>
        <taxon>Tageteae</taxon>
        <taxon>Tagetes</taxon>
    </lineage>
</organism>
<comment type="caution">
    <text evidence="1">The sequence shown here is derived from an EMBL/GenBank/DDBJ whole genome shotgun (WGS) entry which is preliminary data.</text>
</comment>
<dbReference type="Proteomes" id="UP001229421">
    <property type="component" value="Unassembled WGS sequence"/>
</dbReference>
<protein>
    <submittedName>
        <fullName evidence="1">Uncharacterized protein</fullName>
    </submittedName>
</protein>
<proteinExistence type="predicted"/>
<gene>
    <name evidence="1" type="ORF">QVD17_01647</name>
</gene>
<keyword evidence="2" id="KW-1185">Reference proteome</keyword>
<sequence length="117" mass="13373">MNQDTQATNFEDLDGSCELKETKVDVTKDLMEAIKDECLANLNNAKNGSEQLDSDLNEKTIDANENVVKKLNDFNKDNVDTNQVDSNRSVEIIYHGLIFSPYKLDLEREWSEEQAEK</sequence>
<dbReference type="AlphaFoldDB" id="A0AAD8L584"/>
<dbReference type="EMBL" id="JAUHHV010000001">
    <property type="protein sequence ID" value="KAK1435875.1"/>
    <property type="molecule type" value="Genomic_DNA"/>
</dbReference>
<evidence type="ECO:0000313" key="1">
    <source>
        <dbReference type="EMBL" id="KAK1435875.1"/>
    </source>
</evidence>
<evidence type="ECO:0000313" key="2">
    <source>
        <dbReference type="Proteomes" id="UP001229421"/>
    </source>
</evidence>